<evidence type="ECO:0000256" key="9">
    <source>
        <dbReference type="SAM" id="Phobius"/>
    </source>
</evidence>
<keyword evidence="6 9" id="KW-0472">Membrane</keyword>
<evidence type="ECO:0000256" key="4">
    <source>
        <dbReference type="ARBA" id="ARBA00022989"/>
    </source>
</evidence>
<feature type="domain" description="G-protein coupled receptors family 1 profile" evidence="10">
    <location>
        <begin position="22"/>
        <end position="273"/>
    </location>
</feature>
<reference evidence="13" key="1">
    <citation type="submission" date="2012-12" db="EMBL/GenBank/DDBJ databases">
        <authorList>
            <person name="Hellsten U."/>
            <person name="Grimwood J."/>
            <person name="Chapman J.A."/>
            <person name="Shapiro H."/>
            <person name="Aerts A."/>
            <person name="Otillar R.P."/>
            <person name="Terry A.Y."/>
            <person name="Boore J.L."/>
            <person name="Simakov O."/>
            <person name="Marletaz F."/>
            <person name="Cho S.-J."/>
            <person name="Edsinger-Gonzales E."/>
            <person name="Havlak P."/>
            <person name="Kuo D.-H."/>
            <person name="Larsson T."/>
            <person name="Lv J."/>
            <person name="Arendt D."/>
            <person name="Savage R."/>
            <person name="Osoegawa K."/>
            <person name="de Jong P."/>
            <person name="Lindberg D.R."/>
            <person name="Seaver E.C."/>
            <person name="Weisblat D.A."/>
            <person name="Putnam N.H."/>
            <person name="Grigoriev I.V."/>
            <person name="Rokhsar D.S."/>
        </authorList>
    </citation>
    <scope>NUCLEOTIDE SEQUENCE</scope>
    <source>
        <strain evidence="13">I ESC-2004</strain>
    </source>
</reference>
<feature type="transmembrane region" description="Helical" evidence="9">
    <location>
        <begin position="40"/>
        <end position="62"/>
    </location>
</feature>
<proteinExistence type="predicted"/>
<organism evidence="11">
    <name type="scientific">Capitella teleta</name>
    <name type="common">Polychaete worm</name>
    <dbReference type="NCBI Taxonomy" id="283909"/>
    <lineage>
        <taxon>Eukaryota</taxon>
        <taxon>Metazoa</taxon>
        <taxon>Spiralia</taxon>
        <taxon>Lophotrochozoa</taxon>
        <taxon>Annelida</taxon>
        <taxon>Polychaeta</taxon>
        <taxon>Sedentaria</taxon>
        <taxon>Scolecida</taxon>
        <taxon>Capitellidae</taxon>
        <taxon>Capitella</taxon>
    </lineage>
</organism>
<feature type="transmembrane region" description="Helical" evidence="9">
    <location>
        <begin position="159"/>
        <end position="186"/>
    </location>
</feature>
<keyword evidence="2" id="KW-1003">Cell membrane</keyword>
<dbReference type="PANTHER" id="PTHR24228">
    <property type="entry name" value="B2 BRADYKININ RECEPTOR/ANGIOTENSIN II RECEPTOR"/>
    <property type="match status" value="1"/>
</dbReference>
<dbReference type="EnsemblMetazoa" id="CapteT127295">
    <property type="protein sequence ID" value="CapteP127295"/>
    <property type="gene ID" value="CapteG127295"/>
</dbReference>
<dbReference type="PANTHER" id="PTHR24228:SF59">
    <property type="entry name" value="NEUROPEPTIDE RECEPTOR 15"/>
    <property type="match status" value="1"/>
</dbReference>
<evidence type="ECO:0000256" key="1">
    <source>
        <dbReference type="ARBA" id="ARBA00004651"/>
    </source>
</evidence>
<dbReference type="Gene3D" id="1.20.1070.10">
    <property type="entry name" value="Rhodopsin 7-helix transmembrane proteins"/>
    <property type="match status" value="1"/>
</dbReference>
<dbReference type="PRINTS" id="PR00237">
    <property type="entry name" value="GPCRRHODOPSN"/>
</dbReference>
<feature type="transmembrane region" description="Helical" evidence="9">
    <location>
        <begin position="216"/>
        <end position="243"/>
    </location>
</feature>
<evidence type="ECO:0000313" key="11">
    <source>
        <dbReference type="EMBL" id="ELU08914.1"/>
    </source>
</evidence>
<evidence type="ECO:0000259" key="10">
    <source>
        <dbReference type="PROSITE" id="PS50262"/>
    </source>
</evidence>
<dbReference type="EMBL" id="AMQN01001040">
    <property type="status" value="NOT_ANNOTATED_CDS"/>
    <property type="molecule type" value="Genomic_DNA"/>
</dbReference>
<evidence type="ECO:0000313" key="12">
    <source>
        <dbReference type="EnsemblMetazoa" id="CapteP127295"/>
    </source>
</evidence>
<dbReference type="GO" id="GO:0004930">
    <property type="term" value="F:G protein-coupled receptor activity"/>
    <property type="evidence" value="ECO:0007669"/>
    <property type="project" value="UniProtKB-KW"/>
</dbReference>
<feature type="transmembrane region" description="Helical" evidence="9">
    <location>
        <begin position="6"/>
        <end position="33"/>
    </location>
</feature>
<keyword evidence="8" id="KW-0807">Transducer</keyword>
<dbReference type="HOGENOM" id="CLU_909850_0_0_1"/>
<protein>
    <recommendedName>
        <fullName evidence="10">G-protein coupled receptors family 1 profile domain-containing protein</fullName>
    </recommendedName>
</protein>
<keyword evidence="3 9" id="KW-0812">Transmembrane</keyword>
<dbReference type="OMA" id="WCEKLSI"/>
<keyword evidence="4 9" id="KW-1133">Transmembrane helix</keyword>
<feature type="transmembrane region" description="Helical" evidence="9">
    <location>
        <begin position="82"/>
        <end position="106"/>
    </location>
</feature>
<sequence length="306" mass="34730">MPTATVALCVAFSLTIFIGVVGNTVVASVFMAFKTLRRPANIFIVNMSICNSLFMLSFVPYICKAMLGESWIISHSECQAIATHQFLSSGASIICMAQLAFIRYVAILRREWMKHFHYKVTIPLAGVSWLWMFIFLSPMPTKYMRVTFYPNMHGCIVDYSYNITYTVFVVIGIFLPTSILILVFYWKIFKEFRLSTSRVSNHQDGDQSSRPRKGEFFFALQLFVIFVLFQVSLLPPVLIVTIFDPTATRLSGDKYLVVEILVILHATISPYLFFVFHKPFRGSFVQKLRCRKANVPGLSVSGGSAP</sequence>
<name>R7UQV5_CAPTE</name>
<dbReference type="PROSITE" id="PS50262">
    <property type="entry name" value="G_PROTEIN_RECEP_F1_2"/>
    <property type="match status" value="1"/>
</dbReference>
<dbReference type="OrthoDB" id="9996086at2759"/>
<evidence type="ECO:0000256" key="3">
    <source>
        <dbReference type="ARBA" id="ARBA00022692"/>
    </source>
</evidence>
<dbReference type="Proteomes" id="UP000014760">
    <property type="component" value="Unassembled WGS sequence"/>
</dbReference>
<dbReference type="CDD" id="cd00637">
    <property type="entry name" value="7tm_classA_rhodopsin-like"/>
    <property type="match status" value="1"/>
</dbReference>
<dbReference type="EMBL" id="KB298688">
    <property type="protein sequence ID" value="ELU08914.1"/>
    <property type="molecule type" value="Genomic_DNA"/>
</dbReference>
<dbReference type="InterPro" id="IPR000276">
    <property type="entry name" value="GPCR_Rhodpsn"/>
</dbReference>
<feature type="transmembrane region" description="Helical" evidence="9">
    <location>
        <begin position="255"/>
        <end position="276"/>
    </location>
</feature>
<dbReference type="SUPFAM" id="SSF81321">
    <property type="entry name" value="Family A G protein-coupled receptor-like"/>
    <property type="match status" value="1"/>
</dbReference>
<keyword evidence="13" id="KW-1185">Reference proteome</keyword>
<comment type="subcellular location">
    <subcellularLocation>
        <location evidence="1">Cell membrane</location>
        <topology evidence="1">Multi-pass membrane protein</topology>
    </subcellularLocation>
</comment>
<accession>R7UQV5</accession>
<gene>
    <name evidence="11" type="ORF">CAPTEDRAFT_127295</name>
</gene>
<feature type="transmembrane region" description="Helical" evidence="9">
    <location>
        <begin position="118"/>
        <end position="139"/>
    </location>
</feature>
<evidence type="ECO:0000313" key="13">
    <source>
        <dbReference type="Proteomes" id="UP000014760"/>
    </source>
</evidence>
<evidence type="ECO:0000256" key="8">
    <source>
        <dbReference type="ARBA" id="ARBA00023224"/>
    </source>
</evidence>
<dbReference type="Pfam" id="PF00001">
    <property type="entry name" value="7tm_1"/>
    <property type="match status" value="1"/>
</dbReference>
<evidence type="ECO:0000256" key="6">
    <source>
        <dbReference type="ARBA" id="ARBA00023136"/>
    </source>
</evidence>
<dbReference type="GO" id="GO:0005886">
    <property type="term" value="C:plasma membrane"/>
    <property type="evidence" value="ECO:0007669"/>
    <property type="project" value="UniProtKB-SubCell"/>
</dbReference>
<evidence type="ECO:0000256" key="5">
    <source>
        <dbReference type="ARBA" id="ARBA00023040"/>
    </source>
</evidence>
<dbReference type="InterPro" id="IPR017452">
    <property type="entry name" value="GPCR_Rhodpsn_7TM"/>
</dbReference>
<keyword evidence="7" id="KW-0675">Receptor</keyword>
<reference evidence="11 13" key="2">
    <citation type="journal article" date="2013" name="Nature">
        <title>Insights into bilaterian evolution from three spiralian genomes.</title>
        <authorList>
            <person name="Simakov O."/>
            <person name="Marletaz F."/>
            <person name="Cho S.J."/>
            <person name="Edsinger-Gonzales E."/>
            <person name="Havlak P."/>
            <person name="Hellsten U."/>
            <person name="Kuo D.H."/>
            <person name="Larsson T."/>
            <person name="Lv J."/>
            <person name="Arendt D."/>
            <person name="Savage R."/>
            <person name="Osoegawa K."/>
            <person name="de Jong P."/>
            <person name="Grimwood J."/>
            <person name="Chapman J.A."/>
            <person name="Shapiro H."/>
            <person name="Aerts A."/>
            <person name="Otillar R.P."/>
            <person name="Terry A.Y."/>
            <person name="Boore J.L."/>
            <person name="Grigoriev I.V."/>
            <person name="Lindberg D.R."/>
            <person name="Seaver E.C."/>
            <person name="Weisblat D.A."/>
            <person name="Putnam N.H."/>
            <person name="Rokhsar D.S."/>
        </authorList>
    </citation>
    <scope>NUCLEOTIDE SEQUENCE</scope>
    <source>
        <strain evidence="11 13">I ESC-2004</strain>
    </source>
</reference>
<dbReference type="STRING" id="283909.R7UQV5"/>
<dbReference type="AlphaFoldDB" id="R7UQV5"/>
<evidence type="ECO:0000256" key="2">
    <source>
        <dbReference type="ARBA" id="ARBA00022475"/>
    </source>
</evidence>
<keyword evidence="5" id="KW-0297">G-protein coupled receptor</keyword>
<reference evidence="12" key="3">
    <citation type="submission" date="2015-06" db="UniProtKB">
        <authorList>
            <consortium name="EnsemblMetazoa"/>
        </authorList>
    </citation>
    <scope>IDENTIFICATION</scope>
</reference>
<evidence type="ECO:0000256" key="7">
    <source>
        <dbReference type="ARBA" id="ARBA00023170"/>
    </source>
</evidence>